<dbReference type="VEuPathDB" id="TriTrypDB:TcCLB.507025.20"/>
<dbReference type="VEuPathDB" id="TriTrypDB:C4B63_18g339"/>
<dbReference type="PANTHER" id="PTHR13060:SF0">
    <property type="entry name" value="PROTEIN ECDYSONELESS HOMOLOG"/>
    <property type="match status" value="1"/>
</dbReference>
<comment type="caution">
    <text evidence="2">The sequence shown here is derived from an EMBL/GenBank/DDBJ whole genome shotgun (WGS) entry which is preliminary data.</text>
</comment>
<organism evidence="2 3">
    <name type="scientific">Trypanosoma cruzi</name>
    <dbReference type="NCBI Taxonomy" id="5693"/>
    <lineage>
        <taxon>Eukaryota</taxon>
        <taxon>Discoba</taxon>
        <taxon>Euglenozoa</taxon>
        <taxon>Kinetoplastea</taxon>
        <taxon>Metakinetoplastina</taxon>
        <taxon>Trypanosomatida</taxon>
        <taxon>Trypanosomatidae</taxon>
        <taxon>Trypanosoma</taxon>
        <taxon>Schizotrypanum</taxon>
    </lineage>
</organism>
<dbReference type="GO" id="GO:0005634">
    <property type="term" value="C:nucleus"/>
    <property type="evidence" value="ECO:0007669"/>
    <property type="project" value="TreeGrafter"/>
</dbReference>
<feature type="region of interest" description="Disordered" evidence="1">
    <location>
        <begin position="455"/>
        <end position="482"/>
    </location>
</feature>
<dbReference type="VEuPathDB" id="TriTrypDB:TcCLB.469785.10"/>
<dbReference type="VEuPathDB" id="TriTrypDB:TcG_02314"/>
<dbReference type="PANTHER" id="PTHR13060">
    <property type="entry name" value="SGT1 PROTEIN HSGT1 SUPPRESSOR OF GCR2"/>
    <property type="match status" value="1"/>
</dbReference>
<dbReference type="VEuPathDB" id="TriTrypDB:TCSYLVIO_003251"/>
<dbReference type="VEuPathDB" id="TriTrypDB:ECC02_000106"/>
<dbReference type="VEuPathDB" id="TriTrypDB:TcBrA4_0028910"/>
<dbReference type="AlphaFoldDB" id="A0A2V2VJV2"/>
<dbReference type="EMBL" id="PRFA01000018">
    <property type="protein sequence ID" value="PWU96601.1"/>
    <property type="molecule type" value="Genomic_DNA"/>
</dbReference>
<dbReference type="OrthoDB" id="251582at2759"/>
<dbReference type="VEuPathDB" id="TriTrypDB:C3747_28g143"/>
<dbReference type="VEuPathDB" id="TriTrypDB:BCY84_01030"/>
<sequence>MVLHVALLGKSTSTPLTRLDLLEALRRNSLRGYHATRSYLWTEENLFTTLSPVPLFDVNSVGCCYYAFRAELSCGGNNEDFRVAVMLLLDLTAAVDNLVAIATEKEDVESHEEEEGNFLLVELADVLEQSEATRIDYLKRWGAEEHNYHLTMARRVLLAAGHVYSLPLSLESSPCTPSSYLELQFHFLAMEAEMQNRCREDALTEALHKWANEVERVMREESCHLAVAAVPISVAELLDAHPQLVKTALLHHTVRQPLPWLAVGTQLSSSSTRLEGVVNGVIQEYRVLVQNKLYVRVPLRISRYSFAHLFFAGLPRVLAEKPLSRTETPLALLSHVGEGGEEVDADERELLLGLQLTIALHRLRFEVKGEHTFVIERFLQELQCRNEKGDVADITPENASLRRELDRLRRKLMPVATMRGDSIDWMRSYAQEAAMDHNVTEKEFARLEASMLDNSESGTLSADDADDAFSNKDDEAASGVSQQLEEMDSFLRARMCEAVLSGSDVEEAALTNVADNFLFLETVQMLAQDDIPAK</sequence>
<dbReference type="Proteomes" id="UP000246121">
    <property type="component" value="Unassembled WGS sequence"/>
</dbReference>
<reference evidence="2 3" key="1">
    <citation type="journal article" date="2018" name="Microb. Genom.">
        <title>Expanding an expanded genome: long-read sequencing of Trypanosoma cruzi.</title>
        <authorList>
            <person name="Berna L."/>
            <person name="Rodriguez M."/>
            <person name="Chiribao M.L."/>
            <person name="Parodi-Talice A."/>
            <person name="Pita S."/>
            <person name="Rijo G."/>
            <person name="Alvarez-Valin F."/>
            <person name="Robello C."/>
        </authorList>
    </citation>
    <scope>NUCLEOTIDE SEQUENCE [LARGE SCALE GENOMIC DNA]</scope>
    <source>
        <strain evidence="2 3">Dm28c</strain>
    </source>
</reference>
<dbReference type="VEuPathDB" id="TriTrypDB:Tc_MARK_1968"/>
<accession>A0A2V2VJV2</accession>
<protein>
    <submittedName>
        <fullName evidence="2">Uncharacterized protein</fullName>
    </submittedName>
</protein>
<dbReference type="VEuPathDB" id="TriTrypDB:TCDM_06321"/>
<dbReference type="InterPro" id="IPR010770">
    <property type="entry name" value="Ecd"/>
</dbReference>
<proteinExistence type="predicted"/>
<gene>
    <name evidence="2" type="ORF">C4B63_18g339</name>
</gene>
<name>A0A2V2VJV2_TRYCR</name>
<evidence type="ECO:0000313" key="3">
    <source>
        <dbReference type="Proteomes" id="UP000246121"/>
    </source>
</evidence>
<dbReference type="VEuPathDB" id="TriTrypDB:TcCL_NonESM09884"/>
<evidence type="ECO:0000256" key="1">
    <source>
        <dbReference type="SAM" id="MobiDB-lite"/>
    </source>
</evidence>
<evidence type="ECO:0000313" key="2">
    <source>
        <dbReference type="EMBL" id="PWU96601.1"/>
    </source>
</evidence>
<dbReference type="VEuPathDB" id="TriTrypDB:TcYC6_0097160"/>